<proteinExistence type="predicted"/>
<dbReference type="InterPro" id="IPR008914">
    <property type="entry name" value="PEBP"/>
</dbReference>
<organism evidence="2 3">
    <name type="scientific">Vitrella brassicaformis (strain CCMP3155)</name>
    <dbReference type="NCBI Taxonomy" id="1169540"/>
    <lineage>
        <taxon>Eukaryota</taxon>
        <taxon>Sar</taxon>
        <taxon>Alveolata</taxon>
        <taxon>Colpodellida</taxon>
        <taxon>Vitrellaceae</taxon>
        <taxon>Vitrella</taxon>
    </lineage>
</organism>
<evidence type="ECO:0000313" key="3">
    <source>
        <dbReference type="Proteomes" id="UP000041254"/>
    </source>
</evidence>
<dbReference type="PhylomeDB" id="A0A0G4EZN9"/>
<protein>
    <recommendedName>
        <fullName evidence="4">Phosphatidylethanolamine-binding protein</fullName>
    </recommendedName>
</protein>
<feature type="chain" id="PRO_5005188071" description="Phosphatidylethanolamine-binding protein" evidence="1">
    <location>
        <begin position="21"/>
        <end position="230"/>
    </location>
</feature>
<dbReference type="InterPro" id="IPR035810">
    <property type="entry name" value="PEBP_euk"/>
</dbReference>
<keyword evidence="3" id="KW-1185">Reference proteome</keyword>
<reference evidence="2 3" key="1">
    <citation type="submission" date="2014-11" db="EMBL/GenBank/DDBJ databases">
        <authorList>
            <person name="Zhu J."/>
            <person name="Qi W."/>
            <person name="Song R."/>
        </authorList>
    </citation>
    <scope>NUCLEOTIDE SEQUENCE [LARGE SCALE GENOMIC DNA]</scope>
</reference>
<dbReference type="EMBL" id="CDMY01000352">
    <property type="protein sequence ID" value="CEM04481.1"/>
    <property type="molecule type" value="Genomic_DNA"/>
</dbReference>
<dbReference type="PANTHER" id="PTHR11362:SF82">
    <property type="entry name" value="PHOSPHATIDYLETHANOLAMINE-BINDING PROTEIN 4"/>
    <property type="match status" value="1"/>
</dbReference>
<dbReference type="VEuPathDB" id="CryptoDB:Vbra_21142"/>
<evidence type="ECO:0000313" key="2">
    <source>
        <dbReference type="EMBL" id="CEM04481.1"/>
    </source>
</evidence>
<sequence>MTRCVLRSVLLVTAGHAAIAFGAGAAVSVRGDVRADGPAAAPARFTQDFDLSSDTSSLEVRTNVELDDDATQATLIMVDPDAPNGCQGNAKAKKQNKDYFHWWVANLTKGKFTPEQEKACEGTVVALGPSKSWSGCEMLEFVPPSPPKGMHRYQIYIVMGGKKAELPNAPEGRAQKKSFFQAITKSAGVEMAPLATFFACADSSEQLCETAMSEQELPKGCEVESVPGIK</sequence>
<evidence type="ECO:0000256" key="1">
    <source>
        <dbReference type="SAM" id="SignalP"/>
    </source>
</evidence>
<evidence type="ECO:0008006" key="4">
    <source>
        <dbReference type="Google" id="ProtNLM"/>
    </source>
</evidence>
<dbReference type="SUPFAM" id="SSF49777">
    <property type="entry name" value="PEBP-like"/>
    <property type="match status" value="1"/>
</dbReference>
<name>A0A0G4EZN9_VITBC</name>
<dbReference type="PANTHER" id="PTHR11362">
    <property type="entry name" value="PHOSPHATIDYLETHANOLAMINE-BINDING PROTEIN"/>
    <property type="match status" value="1"/>
</dbReference>
<keyword evidence="1" id="KW-0732">Signal</keyword>
<dbReference type="InterPro" id="IPR036610">
    <property type="entry name" value="PEBP-like_sf"/>
</dbReference>
<dbReference type="Gene3D" id="3.90.280.10">
    <property type="entry name" value="PEBP-like"/>
    <property type="match status" value="1"/>
</dbReference>
<dbReference type="OrthoDB" id="2506647at2759"/>
<dbReference type="InParanoid" id="A0A0G4EZN9"/>
<gene>
    <name evidence="2" type="ORF">Vbra_21142</name>
</gene>
<dbReference type="Proteomes" id="UP000041254">
    <property type="component" value="Unassembled WGS sequence"/>
</dbReference>
<dbReference type="AlphaFoldDB" id="A0A0G4EZN9"/>
<dbReference type="Pfam" id="PF01161">
    <property type="entry name" value="PBP"/>
    <property type="match status" value="1"/>
</dbReference>
<accession>A0A0G4EZN9</accession>
<feature type="signal peptide" evidence="1">
    <location>
        <begin position="1"/>
        <end position="20"/>
    </location>
</feature>